<dbReference type="PANTHER" id="PTHR46435:SF1">
    <property type="entry name" value="E3 UBIQUITIN-PROTEIN LIGASE HECTD4-RELATED"/>
    <property type="match status" value="1"/>
</dbReference>
<reference evidence="4" key="1">
    <citation type="journal article" date="2020" name="J. Eukaryot. Microbiol.">
        <title>De novo Sequencing, Assembly and Annotation of the Transcriptome for the Free-Living Testate Amoeba Arcella intermedia.</title>
        <authorList>
            <person name="Ribeiro G.M."/>
            <person name="Porfirio-Sousa A.L."/>
            <person name="Maurer-Alcala X.X."/>
            <person name="Katz L.A."/>
            <person name="Lahr D.J.G."/>
        </authorList>
    </citation>
    <scope>NUCLEOTIDE SEQUENCE</scope>
</reference>
<dbReference type="SUPFAM" id="SSF56204">
    <property type="entry name" value="Hect, E3 ligase catalytic domain"/>
    <property type="match status" value="1"/>
</dbReference>
<dbReference type="Gene3D" id="3.30.2160.10">
    <property type="entry name" value="Hect, E3 ligase catalytic domain"/>
    <property type="match status" value="1"/>
</dbReference>
<accession>A0A6B2L0G6</accession>
<dbReference type="InterPro" id="IPR035983">
    <property type="entry name" value="Hect_E3_ubiquitin_ligase"/>
</dbReference>
<keyword evidence="1 2" id="KW-0833">Ubl conjugation pathway</keyword>
<dbReference type="SMART" id="SM00119">
    <property type="entry name" value="HECTc"/>
    <property type="match status" value="1"/>
</dbReference>
<feature type="domain" description="HECT" evidence="3">
    <location>
        <begin position="206"/>
        <end position="559"/>
    </location>
</feature>
<dbReference type="Gene3D" id="3.30.2410.10">
    <property type="entry name" value="Hect, E3 ligase catalytic domain"/>
    <property type="match status" value="1"/>
</dbReference>
<dbReference type="GO" id="GO:0004842">
    <property type="term" value="F:ubiquitin-protein transferase activity"/>
    <property type="evidence" value="ECO:0007669"/>
    <property type="project" value="InterPro"/>
</dbReference>
<feature type="active site" description="Glycyl thioester intermediate" evidence="2">
    <location>
        <position position="526"/>
    </location>
</feature>
<dbReference type="PROSITE" id="PS50237">
    <property type="entry name" value="HECT"/>
    <property type="match status" value="1"/>
</dbReference>
<protein>
    <recommendedName>
        <fullName evidence="3">HECT domain-containing protein</fullName>
    </recommendedName>
</protein>
<dbReference type="AlphaFoldDB" id="A0A6B2L0G6"/>
<name>A0A6B2L0G6_9EUKA</name>
<dbReference type="InterPro" id="IPR000569">
    <property type="entry name" value="HECT_dom"/>
</dbReference>
<dbReference type="Gene3D" id="3.90.1750.10">
    <property type="entry name" value="Hect, E3 ligase catalytic domains"/>
    <property type="match status" value="1"/>
</dbReference>
<sequence>MWKYLHKLGYDFHLDASHYLTFEEALERVSSAGDVNQTQQIDFQILALSESIFNDATEFNSPIQLNISHILPIQTTDPLNLQLYSQLIHLDLRTLRLRFEMVRQFNSSIDVVLPLVNLGNSQSYVTQKLLAFRELIFHSTKMRFFYDILDKTAVVCPQPTVSYNRLELADRNEKRDKHPPHLNAPPKNILLETAFGMAYSQLRTTDPRLFRQKKPLGTEPHFSILIDFKGEHVQGEGGPYRQFFTDVSRELQQGGLPFIIPCPNAQTKLGKNRDKFIASPNAKSDEELRMYRFLGQLMGMSVRTGVLMILDLPSFVWKPLLGRSLNSEDLHSIDQSFYGTLQFLKHCSKEDLEGKDRKFFEKFEISLSDKSTHLLIKNGNNMDVTYQNKDQYIKFAEAARLNESKLQLEAMRKGLCDIIPEPLLNLLTWQDLEWRVTGRPKIDIKLLKRHTEYSGVSENAHHIVFFWHVLHSFTQEERRAFIRFAWGQERLPATDLEFTRTGTRMLIKPYTGKGDPDAAFPKADTCFFNFMLPAYTSAEILKDRLLFAIRTDADSMNADQPQDDSQDSLW</sequence>
<evidence type="ECO:0000256" key="1">
    <source>
        <dbReference type="ARBA" id="ARBA00022786"/>
    </source>
</evidence>
<evidence type="ECO:0000256" key="2">
    <source>
        <dbReference type="PROSITE-ProRule" id="PRU00104"/>
    </source>
</evidence>
<evidence type="ECO:0000259" key="3">
    <source>
        <dbReference type="PROSITE" id="PS50237"/>
    </source>
</evidence>
<proteinExistence type="predicted"/>
<dbReference type="Pfam" id="PF00632">
    <property type="entry name" value="HECT"/>
    <property type="match status" value="1"/>
</dbReference>
<evidence type="ECO:0000313" key="4">
    <source>
        <dbReference type="EMBL" id="NDV30504.1"/>
    </source>
</evidence>
<dbReference type="InterPro" id="IPR043366">
    <property type="entry name" value="HECTD4"/>
</dbReference>
<dbReference type="EMBL" id="GIBP01001535">
    <property type="protein sequence ID" value="NDV30504.1"/>
    <property type="molecule type" value="Transcribed_RNA"/>
</dbReference>
<organism evidence="4">
    <name type="scientific">Arcella intermedia</name>
    <dbReference type="NCBI Taxonomy" id="1963864"/>
    <lineage>
        <taxon>Eukaryota</taxon>
        <taxon>Amoebozoa</taxon>
        <taxon>Tubulinea</taxon>
        <taxon>Elardia</taxon>
        <taxon>Arcellinida</taxon>
        <taxon>Sphaerothecina</taxon>
        <taxon>Arcellidae</taxon>
        <taxon>Arcella</taxon>
    </lineage>
</organism>
<dbReference type="PANTHER" id="PTHR46435">
    <property type="entry name" value="E3 UBIQUITIN-PROTEIN LIGASE HECTD4-RELATED"/>
    <property type="match status" value="1"/>
</dbReference>